<dbReference type="Proteomes" id="UP000837857">
    <property type="component" value="Chromosome 12"/>
</dbReference>
<name>A0ABN8HU06_9NEOP</name>
<evidence type="ECO:0000313" key="1">
    <source>
        <dbReference type="EMBL" id="CAH2040430.1"/>
    </source>
</evidence>
<gene>
    <name evidence="1" type="ORF">IPOD504_LOCUS2558</name>
</gene>
<organism evidence="1 2">
    <name type="scientific">Iphiclides podalirius</name>
    <name type="common">scarce swallowtail</name>
    <dbReference type="NCBI Taxonomy" id="110791"/>
    <lineage>
        <taxon>Eukaryota</taxon>
        <taxon>Metazoa</taxon>
        <taxon>Ecdysozoa</taxon>
        <taxon>Arthropoda</taxon>
        <taxon>Hexapoda</taxon>
        <taxon>Insecta</taxon>
        <taxon>Pterygota</taxon>
        <taxon>Neoptera</taxon>
        <taxon>Endopterygota</taxon>
        <taxon>Lepidoptera</taxon>
        <taxon>Glossata</taxon>
        <taxon>Ditrysia</taxon>
        <taxon>Papilionoidea</taxon>
        <taxon>Papilionidae</taxon>
        <taxon>Papilioninae</taxon>
        <taxon>Iphiclides</taxon>
    </lineage>
</organism>
<proteinExistence type="predicted"/>
<protein>
    <submittedName>
        <fullName evidence="1">Uncharacterized protein</fullName>
    </submittedName>
</protein>
<dbReference type="EMBL" id="OW152824">
    <property type="protein sequence ID" value="CAH2040430.1"/>
    <property type="molecule type" value="Genomic_DNA"/>
</dbReference>
<sequence>MRPHTRNRRHLFSKSLGWRRGRNFFNKYFQPILVDIRDYYQDRPCGKLILVKHRLENIERARLMMAGRHNTELGVVRGSGRVAGCIERGFGFTPSGTVMRRFYSD</sequence>
<keyword evidence="2" id="KW-1185">Reference proteome</keyword>
<evidence type="ECO:0000313" key="2">
    <source>
        <dbReference type="Proteomes" id="UP000837857"/>
    </source>
</evidence>
<reference evidence="1" key="1">
    <citation type="submission" date="2022-03" db="EMBL/GenBank/DDBJ databases">
        <authorList>
            <person name="Martin H S."/>
        </authorList>
    </citation>
    <scope>NUCLEOTIDE SEQUENCE</scope>
</reference>
<accession>A0ABN8HU06</accession>
<feature type="non-terminal residue" evidence="1">
    <location>
        <position position="105"/>
    </location>
</feature>